<dbReference type="FunFam" id="1.10.420.10:FF:000008">
    <property type="entry name" value="Peroxidase"/>
    <property type="match status" value="1"/>
</dbReference>
<comment type="cofactor">
    <cofactor evidence="17 20">
        <name>Ca(2+)</name>
        <dbReference type="ChEBI" id="CHEBI:29108"/>
    </cofactor>
    <text evidence="17 20">Binds 2 calcium ions per subunit.</text>
</comment>
<feature type="domain" description="Plant heme peroxidase family profile" evidence="21">
    <location>
        <begin position="36"/>
        <end position="333"/>
    </location>
</feature>
<evidence type="ECO:0000256" key="15">
    <source>
        <dbReference type="PIRSR" id="PIRSR600823-1"/>
    </source>
</evidence>
<dbReference type="FunFam" id="1.10.520.10:FF:000001">
    <property type="entry name" value="Peroxidase"/>
    <property type="match status" value="1"/>
</dbReference>
<feature type="disulfide bond" evidence="19">
    <location>
        <begin position="130"/>
        <end position="329"/>
    </location>
</feature>
<evidence type="ECO:0000256" key="5">
    <source>
        <dbReference type="ARBA" id="ARBA00022559"/>
    </source>
</evidence>
<evidence type="ECO:0000256" key="8">
    <source>
        <dbReference type="ARBA" id="ARBA00022729"/>
    </source>
</evidence>
<comment type="similarity">
    <text evidence="20">Belongs to the peroxidase family. Classical plant (class III) peroxidase subfamily.</text>
</comment>
<dbReference type="GO" id="GO:0006979">
    <property type="term" value="P:response to oxidative stress"/>
    <property type="evidence" value="ECO:0007669"/>
    <property type="project" value="UniProtKB-UniRule"/>
</dbReference>
<dbReference type="PRINTS" id="PR00461">
    <property type="entry name" value="PLPEROXIDASE"/>
</dbReference>
<dbReference type="GO" id="GO:0042744">
    <property type="term" value="P:hydrogen peroxide catabolic process"/>
    <property type="evidence" value="ECO:0007669"/>
    <property type="project" value="UniProtKB-KW"/>
</dbReference>
<dbReference type="AlphaFoldDB" id="A0A3P6GST0"/>
<dbReference type="GO" id="GO:0140825">
    <property type="term" value="F:lactoperoxidase activity"/>
    <property type="evidence" value="ECO:0007669"/>
    <property type="project" value="UniProtKB-EC"/>
</dbReference>
<keyword evidence="12 19" id="KW-1015">Disulfide bond</keyword>
<feature type="binding site" evidence="17">
    <location>
        <position position="87"/>
    </location>
    <ligand>
        <name>Ca(2+)</name>
        <dbReference type="ChEBI" id="CHEBI:29108"/>
        <label>1</label>
    </ligand>
</feature>
<comment type="cofactor">
    <cofactor evidence="17 20">
        <name>heme b</name>
        <dbReference type="ChEBI" id="CHEBI:60344"/>
    </cofactor>
    <text evidence="17 20">Binds 1 heme b (iron(II)-protoporphyrin IX) group per subunit.</text>
</comment>
<comment type="function">
    <text evidence="2">Removal of H(2)O(2), oxidation of toxic reductants, biosynthesis and degradation of lignin, suberization, auxin catabolism, response to environmental stresses such as wounding, pathogen attack and oxidative stress. These functions might be dependent on each isozyme/isoform in each plant tissue.</text>
</comment>
<dbReference type="Gene3D" id="1.10.520.10">
    <property type="match status" value="1"/>
</dbReference>
<keyword evidence="8 20" id="KW-0732">Signal</keyword>
<organism evidence="22">
    <name type="scientific">Brassica oleracea</name>
    <name type="common">Wild cabbage</name>
    <dbReference type="NCBI Taxonomy" id="3712"/>
    <lineage>
        <taxon>Eukaryota</taxon>
        <taxon>Viridiplantae</taxon>
        <taxon>Streptophyta</taxon>
        <taxon>Embryophyta</taxon>
        <taxon>Tracheophyta</taxon>
        <taxon>Spermatophyta</taxon>
        <taxon>Magnoliopsida</taxon>
        <taxon>eudicotyledons</taxon>
        <taxon>Gunneridae</taxon>
        <taxon>Pentapetalae</taxon>
        <taxon>rosids</taxon>
        <taxon>malvids</taxon>
        <taxon>Brassicales</taxon>
        <taxon>Brassicaceae</taxon>
        <taxon>Brassiceae</taxon>
        <taxon>Brassica</taxon>
    </lineage>
</organism>
<dbReference type="InterPro" id="IPR002016">
    <property type="entry name" value="Haem_peroxidase"/>
</dbReference>
<comment type="catalytic activity">
    <reaction evidence="1 20">
        <text>2 a phenolic donor + H2O2 = 2 a phenolic radical donor + 2 H2O</text>
        <dbReference type="Rhea" id="RHEA:56136"/>
        <dbReference type="ChEBI" id="CHEBI:15377"/>
        <dbReference type="ChEBI" id="CHEBI:16240"/>
        <dbReference type="ChEBI" id="CHEBI:139520"/>
        <dbReference type="ChEBI" id="CHEBI:139521"/>
        <dbReference type="EC" id="1.11.1.7"/>
    </reaction>
</comment>
<comment type="subcellular location">
    <subcellularLocation>
        <location evidence="20">Secreted</location>
    </subcellularLocation>
</comment>
<dbReference type="InterPro" id="IPR000823">
    <property type="entry name" value="Peroxidase_pln"/>
</dbReference>
<dbReference type="InterPro" id="IPR010255">
    <property type="entry name" value="Haem_peroxidase_sf"/>
</dbReference>
<keyword evidence="14 20" id="KW-0376">Hydrogen peroxide</keyword>
<keyword evidence="11 17" id="KW-0408">Iron</keyword>
<feature type="binding site" evidence="17">
    <location>
        <position position="252"/>
    </location>
    <ligand>
        <name>Ca(2+)</name>
        <dbReference type="ChEBI" id="CHEBI:29108"/>
        <label>2</label>
    </ligand>
</feature>
<evidence type="ECO:0000256" key="1">
    <source>
        <dbReference type="ARBA" id="ARBA00000189"/>
    </source>
</evidence>
<feature type="signal peptide" evidence="20">
    <location>
        <begin position="1"/>
        <end position="23"/>
    </location>
</feature>
<evidence type="ECO:0000256" key="14">
    <source>
        <dbReference type="ARBA" id="ARBA00023324"/>
    </source>
</evidence>
<dbReference type="PROSITE" id="PS50873">
    <property type="entry name" value="PEROXIDASE_4"/>
    <property type="match status" value="1"/>
</dbReference>
<dbReference type="GO" id="GO:0020037">
    <property type="term" value="F:heme binding"/>
    <property type="evidence" value="ECO:0007669"/>
    <property type="project" value="UniProtKB-UniRule"/>
</dbReference>
<keyword evidence="7 17" id="KW-0479">Metal-binding</keyword>
<evidence type="ECO:0000313" key="22">
    <source>
        <dbReference type="EMBL" id="VDD59485.1"/>
    </source>
</evidence>
<feature type="binding site" evidence="16">
    <location>
        <position position="170"/>
    </location>
    <ligand>
        <name>substrate</name>
    </ligand>
</feature>
<reference evidence="22" key="1">
    <citation type="submission" date="2018-11" db="EMBL/GenBank/DDBJ databases">
        <authorList>
            <consortium name="Genoscope - CEA"/>
            <person name="William W."/>
        </authorList>
    </citation>
    <scope>NUCLEOTIDE SEQUENCE</scope>
</reference>
<dbReference type="EMBL" id="LR031879">
    <property type="protein sequence ID" value="VDD59485.1"/>
    <property type="molecule type" value="Genomic_DNA"/>
</dbReference>
<dbReference type="CDD" id="cd00693">
    <property type="entry name" value="secretory_peroxidase"/>
    <property type="match status" value="1"/>
</dbReference>
<evidence type="ECO:0000256" key="9">
    <source>
        <dbReference type="ARBA" id="ARBA00022837"/>
    </source>
</evidence>
<dbReference type="Gene3D" id="1.10.420.10">
    <property type="entry name" value="Peroxidase, domain 2"/>
    <property type="match status" value="1"/>
</dbReference>
<feature type="binding site" evidence="17">
    <location>
        <position position="202"/>
    </location>
    <ligand>
        <name>Ca(2+)</name>
        <dbReference type="ChEBI" id="CHEBI:29108"/>
        <label>2</label>
    </ligand>
</feature>
<keyword evidence="13" id="KW-0325">Glycoprotein</keyword>
<keyword evidence="6 20" id="KW-0349">Heme</keyword>
<feature type="binding site" evidence="17">
    <location>
        <position position="85"/>
    </location>
    <ligand>
        <name>Ca(2+)</name>
        <dbReference type="ChEBI" id="CHEBI:29108"/>
        <label>1</label>
    </ligand>
</feature>
<proteinExistence type="inferred from homology"/>
<dbReference type="EC" id="1.11.1.7" evidence="3 20"/>
<evidence type="ECO:0000256" key="2">
    <source>
        <dbReference type="ARBA" id="ARBA00002322"/>
    </source>
</evidence>
<evidence type="ECO:0000256" key="18">
    <source>
        <dbReference type="PIRSR" id="PIRSR600823-4"/>
    </source>
</evidence>
<dbReference type="InterPro" id="IPR033905">
    <property type="entry name" value="Secretory_peroxidase"/>
</dbReference>
<evidence type="ECO:0000256" key="10">
    <source>
        <dbReference type="ARBA" id="ARBA00023002"/>
    </source>
</evidence>
<dbReference type="SUPFAM" id="SSF48113">
    <property type="entry name" value="Heme-dependent peroxidases"/>
    <property type="match status" value="1"/>
</dbReference>
<evidence type="ECO:0000256" key="7">
    <source>
        <dbReference type="ARBA" id="ARBA00022723"/>
    </source>
</evidence>
<feature type="active site" description="Proton acceptor" evidence="15">
    <location>
        <position position="77"/>
    </location>
</feature>
<evidence type="ECO:0000256" key="3">
    <source>
        <dbReference type="ARBA" id="ARBA00012313"/>
    </source>
</evidence>
<evidence type="ECO:0000256" key="20">
    <source>
        <dbReference type="RuleBase" id="RU362060"/>
    </source>
</evidence>
<feature type="binding site" evidence="17">
    <location>
        <position position="98"/>
    </location>
    <ligand>
        <name>Ca(2+)</name>
        <dbReference type="ChEBI" id="CHEBI:29108"/>
        <label>1</label>
    </ligand>
</feature>
<evidence type="ECO:0000256" key="17">
    <source>
        <dbReference type="PIRSR" id="PIRSR600823-3"/>
    </source>
</evidence>
<keyword evidence="9 17" id="KW-0106">Calcium</keyword>
<feature type="disulfide bond" evidence="19">
    <location>
        <begin position="208"/>
        <end position="240"/>
    </location>
</feature>
<dbReference type="InterPro" id="IPR019794">
    <property type="entry name" value="Peroxidases_AS"/>
</dbReference>
<feature type="binding site" description="axial binding residue" evidence="17">
    <location>
        <position position="201"/>
    </location>
    <ligand>
        <name>heme b</name>
        <dbReference type="ChEBI" id="CHEBI:60344"/>
    </ligand>
    <ligandPart>
        <name>Fe</name>
        <dbReference type="ChEBI" id="CHEBI:18248"/>
    </ligandPart>
</feature>
<keyword evidence="10 20" id="KW-0560">Oxidoreductase</keyword>
<keyword evidence="5 20" id="KW-0575">Peroxidase</keyword>
<dbReference type="Pfam" id="PF00141">
    <property type="entry name" value="peroxidase"/>
    <property type="match status" value="1"/>
</dbReference>
<gene>
    <name evidence="22" type="ORF">BOLC8T52714H</name>
</gene>
<evidence type="ECO:0000256" key="11">
    <source>
        <dbReference type="ARBA" id="ARBA00023004"/>
    </source>
</evidence>
<dbReference type="PROSITE" id="PS00436">
    <property type="entry name" value="PEROXIDASE_2"/>
    <property type="match status" value="1"/>
</dbReference>
<evidence type="ECO:0000256" key="16">
    <source>
        <dbReference type="PIRSR" id="PIRSR600823-2"/>
    </source>
</evidence>
<feature type="disulfide bond" evidence="19">
    <location>
        <begin position="79"/>
        <end position="84"/>
    </location>
</feature>
<evidence type="ECO:0000259" key="21">
    <source>
        <dbReference type="PROSITE" id="PS50873"/>
    </source>
</evidence>
<sequence length="333" mass="36564">MALKNLLALVVLLGVVGVSFVKAYENSESNPYTKGGLYLGYYRSKCPQVEYIVRRVTYQYVSANPTLAAALLRMHFHDCFVKGCDGSILITSPNKDAERDAPPNLSLKGFEVVNAVKSAIESECPGVVSCADVLALVARDAVLVIRGPWWPVPLGRRDGRISKISEANLPSPFANVATLKKNFSDKGLNTKDLVVLSAGAHTIGVSSCGLISSRIYNFTGKGDSDPAMDKNYVEELKKRCPPTDVTTSVDMDPTSAHKFDSHYFNTVYQKKGLFISDSTLLNDIDTNFYIQMQAVLNLNTFNSDFSKSMVKLGYVEILTGDQGEIRNFCDRVN</sequence>
<evidence type="ECO:0000256" key="6">
    <source>
        <dbReference type="ARBA" id="ARBA00022617"/>
    </source>
</evidence>
<keyword evidence="4 20" id="KW-0964">Secreted</keyword>
<evidence type="ECO:0000256" key="19">
    <source>
        <dbReference type="PIRSR" id="PIRSR600823-5"/>
    </source>
</evidence>
<feature type="binding site" evidence="17">
    <location>
        <position position="81"/>
    </location>
    <ligand>
        <name>Ca(2+)</name>
        <dbReference type="ChEBI" id="CHEBI:29108"/>
        <label>1</label>
    </ligand>
</feature>
<name>A0A3P6GST0_BRAOL</name>
<evidence type="ECO:0000256" key="12">
    <source>
        <dbReference type="ARBA" id="ARBA00023157"/>
    </source>
</evidence>
<feature type="binding site" evidence="17">
    <location>
        <position position="83"/>
    </location>
    <ligand>
        <name>Ca(2+)</name>
        <dbReference type="ChEBI" id="CHEBI:29108"/>
        <label>1</label>
    </ligand>
</feature>
<feature type="binding site" evidence="17">
    <location>
        <position position="260"/>
    </location>
    <ligand>
        <name>Ca(2+)</name>
        <dbReference type="ChEBI" id="CHEBI:29108"/>
        <label>2</label>
    </ligand>
</feature>
<dbReference type="GO" id="GO:0005576">
    <property type="term" value="C:extracellular region"/>
    <property type="evidence" value="ECO:0007669"/>
    <property type="project" value="UniProtKB-SubCell"/>
</dbReference>
<dbReference type="PRINTS" id="PR00458">
    <property type="entry name" value="PEROXIDASE"/>
</dbReference>
<accession>A0A3P6GST0</accession>
<feature type="disulfide bond" evidence="19">
    <location>
        <begin position="46"/>
        <end position="124"/>
    </location>
</feature>
<dbReference type="PANTHER" id="PTHR31235">
    <property type="entry name" value="PEROXIDASE 25-RELATED"/>
    <property type="match status" value="1"/>
</dbReference>
<evidence type="ECO:0000256" key="13">
    <source>
        <dbReference type="ARBA" id="ARBA00023180"/>
    </source>
</evidence>
<protein>
    <recommendedName>
        <fullName evidence="3 20">Peroxidase</fullName>
        <ecNumber evidence="3 20">1.11.1.7</ecNumber>
    </recommendedName>
</protein>
<feature type="site" description="Transition state stabilizer" evidence="18">
    <location>
        <position position="73"/>
    </location>
</feature>
<dbReference type="GO" id="GO:0046872">
    <property type="term" value="F:metal ion binding"/>
    <property type="evidence" value="ECO:0007669"/>
    <property type="project" value="UniProtKB-UniRule"/>
</dbReference>
<feature type="chain" id="PRO_5017855278" description="Peroxidase" evidence="20">
    <location>
        <begin position="24"/>
        <end position="333"/>
    </location>
</feature>
<feature type="binding site" evidence="17">
    <location>
        <position position="78"/>
    </location>
    <ligand>
        <name>Ca(2+)</name>
        <dbReference type="ChEBI" id="CHEBI:29108"/>
        <label>1</label>
    </ligand>
</feature>
<evidence type="ECO:0000256" key="4">
    <source>
        <dbReference type="ARBA" id="ARBA00022525"/>
    </source>
</evidence>